<reference evidence="2" key="1">
    <citation type="journal article" date="2014" name="Int. J. Syst. Evol. Microbiol.">
        <title>Complete genome sequence of Corynebacterium casei LMG S-19264T (=DSM 44701T), isolated from a smear-ripened cheese.</title>
        <authorList>
            <consortium name="US DOE Joint Genome Institute (JGI-PGF)"/>
            <person name="Walter F."/>
            <person name="Albersmeier A."/>
            <person name="Kalinowski J."/>
            <person name="Ruckert C."/>
        </authorList>
    </citation>
    <scope>NUCLEOTIDE SEQUENCE</scope>
    <source>
        <strain evidence="2">JCM 4059</strain>
    </source>
</reference>
<feature type="transmembrane region" description="Helical" evidence="1">
    <location>
        <begin position="250"/>
        <end position="271"/>
    </location>
</feature>
<feature type="transmembrane region" description="Helical" evidence="1">
    <location>
        <begin position="213"/>
        <end position="234"/>
    </location>
</feature>
<dbReference type="Proteomes" id="UP000638313">
    <property type="component" value="Unassembled WGS sequence"/>
</dbReference>
<sequence>MRWATRITGWATLLVGYATVLLGIFPLRELPPKTELTRLLAATAGCAALWVLASLPARARRRAVPRRRARRRRSVPRQGPRTSRVLCWVLGFGIALSSAAALCQGVGPDGEEGEWLARAHRAGGAVYELRIARIVGEPHPTGTEINDAAEYASTLEVTVPFTTGVRRVTVDEVHTAGPPEAGRTVELMYVPDQPELGVRQAQGNDIGSFAGRIIALPTIWILTLAAGTATAVALRLREPGVRAARRFEPWVHLPAAALLLAGAGLVVPLLRGFPGTGTGWCLAAGAATTPWLAMAWVARTCRLRSGGGAGRAG</sequence>
<accession>A0A919EER8</accession>
<evidence type="ECO:0000256" key="1">
    <source>
        <dbReference type="SAM" id="Phobius"/>
    </source>
</evidence>
<feature type="transmembrane region" description="Helical" evidence="1">
    <location>
        <begin position="85"/>
        <end position="107"/>
    </location>
</feature>
<evidence type="ECO:0000313" key="2">
    <source>
        <dbReference type="EMBL" id="GHF58927.1"/>
    </source>
</evidence>
<organism evidence="2 3">
    <name type="scientific">Streptomyces mashuensis</name>
    <dbReference type="NCBI Taxonomy" id="33904"/>
    <lineage>
        <taxon>Bacteria</taxon>
        <taxon>Bacillati</taxon>
        <taxon>Actinomycetota</taxon>
        <taxon>Actinomycetes</taxon>
        <taxon>Kitasatosporales</taxon>
        <taxon>Streptomycetaceae</taxon>
        <taxon>Streptomyces</taxon>
    </lineage>
</organism>
<dbReference type="AlphaFoldDB" id="A0A919EER8"/>
<evidence type="ECO:0000313" key="3">
    <source>
        <dbReference type="Proteomes" id="UP000638313"/>
    </source>
</evidence>
<gene>
    <name evidence="2" type="ORF">GCM10010218_45380</name>
</gene>
<name>A0A919EER8_9ACTN</name>
<protein>
    <recommendedName>
        <fullName evidence="4">DUF3592 domain-containing protein</fullName>
    </recommendedName>
</protein>
<feature type="transmembrane region" description="Helical" evidence="1">
    <location>
        <begin position="39"/>
        <end position="57"/>
    </location>
</feature>
<keyword evidence="1" id="KW-0472">Membrane</keyword>
<proteinExistence type="predicted"/>
<evidence type="ECO:0008006" key="4">
    <source>
        <dbReference type="Google" id="ProtNLM"/>
    </source>
</evidence>
<keyword evidence="3" id="KW-1185">Reference proteome</keyword>
<keyword evidence="1" id="KW-1133">Transmembrane helix</keyword>
<reference evidence="2" key="2">
    <citation type="submission" date="2020-09" db="EMBL/GenBank/DDBJ databases">
        <authorList>
            <person name="Sun Q."/>
            <person name="Ohkuma M."/>
        </authorList>
    </citation>
    <scope>NUCLEOTIDE SEQUENCE</scope>
    <source>
        <strain evidence="2">JCM 4059</strain>
    </source>
</reference>
<comment type="caution">
    <text evidence="2">The sequence shown here is derived from an EMBL/GenBank/DDBJ whole genome shotgun (WGS) entry which is preliminary data.</text>
</comment>
<feature type="transmembrane region" description="Helical" evidence="1">
    <location>
        <begin position="7"/>
        <end position="27"/>
    </location>
</feature>
<feature type="transmembrane region" description="Helical" evidence="1">
    <location>
        <begin position="277"/>
        <end position="298"/>
    </location>
</feature>
<keyword evidence="1" id="KW-0812">Transmembrane</keyword>
<dbReference type="RefSeq" id="WP_190131509.1">
    <property type="nucleotide sequence ID" value="NZ_BNBD01000010.1"/>
</dbReference>
<dbReference type="EMBL" id="BNBD01000010">
    <property type="protein sequence ID" value="GHF58927.1"/>
    <property type="molecule type" value="Genomic_DNA"/>
</dbReference>